<evidence type="ECO:0000313" key="4">
    <source>
        <dbReference type="Proteomes" id="UP000637632"/>
    </source>
</evidence>
<dbReference type="InterPro" id="IPR004629">
    <property type="entry name" value="WecG_TagA_CpsF"/>
</dbReference>
<name>A0ABR6XE46_9BURK</name>
<dbReference type="PANTHER" id="PTHR34136">
    <property type="match status" value="1"/>
</dbReference>
<dbReference type="Proteomes" id="UP000637632">
    <property type="component" value="Unassembled WGS sequence"/>
</dbReference>
<keyword evidence="4" id="KW-1185">Reference proteome</keyword>
<sequence>MSFAEANQHLLDVAADRQHPARVVVTPNVDHVVRLDSQPEFKQVYSTSDYIFADGMPVVWASKMSANPLPERVTGADLFVSLCKGCVEKNMSIFVVGGMPGQEDMLLQAFAQTYPRLQVSIFCPSMQFTPDGSEADTAIDLIQQAQPNIVFICLGMPKQEYFAFRYRREQTSRNAPLLLCVGAAMEFALGQKKRAPLWMQKIGMEWFWRLASEPRRLWQRYTTQGSKYIGILLRERRAQQALRRQS</sequence>
<evidence type="ECO:0000313" key="3">
    <source>
        <dbReference type="EMBL" id="MBC3811106.1"/>
    </source>
</evidence>
<protein>
    <submittedName>
        <fullName evidence="3">WecB/TagA/CpsF family glycosyltransferase</fullName>
    </submittedName>
</protein>
<accession>A0ABR6XE46</accession>
<dbReference type="CDD" id="cd06533">
    <property type="entry name" value="Glyco_transf_WecG_TagA"/>
    <property type="match status" value="1"/>
</dbReference>
<comment type="caution">
    <text evidence="3">The sequence shown here is derived from an EMBL/GenBank/DDBJ whole genome shotgun (WGS) entry which is preliminary data.</text>
</comment>
<gene>
    <name evidence="3" type="ORF">H8K26_06590</name>
</gene>
<keyword evidence="2" id="KW-0808">Transferase</keyword>
<dbReference type="NCBIfam" id="TIGR00696">
    <property type="entry name" value="wecG_tagA_cpsF"/>
    <property type="match status" value="1"/>
</dbReference>
<organism evidence="3 4">
    <name type="scientific">Undibacterium aquatile</name>
    <dbReference type="NCBI Taxonomy" id="1537398"/>
    <lineage>
        <taxon>Bacteria</taxon>
        <taxon>Pseudomonadati</taxon>
        <taxon>Pseudomonadota</taxon>
        <taxon>Betaproteobacteria</taxon>
        <taxon>Burkholderiales</taxon>
        <taxon>Oxalobacteraceae</taxon>
        <taxon>Undibacterium</taxon>
    </lineage>
</organism>
<proteinExistence type="predicted"/>
<evidence type="ECO:0000256" key="1">
    <source>
        <dbReference type="ARBA" id="ARBA00022676"/>
    </source>
</evidence>
<dbReference type="PANTHER" id="PTHR34136:SF1">
    <property type="entry name" value="UDP-N-ACETYL-D-MANNOSAMINURONIC ACID TRANSFERASE"/>
    <property type="match status" value="1"/>
</dbReference>
<dbReference type="Pfam" id="PF03808">
    <property type="entry name" value="Glyco_tran_WecG"/>
    <property type="match status" value="1"/>
</dbReference>
<evidence type="ECO:0000256" key="2">
    <source>
        <dbReference type="ARBA" id="ARBA00022679"/>
    </source>
</evidence>
<reference evidence="3 4" key="1">
    <citation type="submission" date="2020-08" db="EMBL/GenBank/DDBJ databases">
        <title>Novel species isolated from subtropical streams in China.</title>
        <authorList>
            <person name="Lu H."/>
        </authorList>
    </citation>
    <scope>NUCLEOTIDE SEQUENCE [LARGE SCALE GENOMIC DNA]</scope>
    <source>
        <strain evidence="3 4">CCTCC AB 2015119</strain>
    </source>
</reference>
<dbReference type="EMBL" id="JACOFT010000002">
    <property type="protein sequence ID" value="MBC3811106.1"/>
    <property type="molecule type" value="Genomic_DNA"/>
</dbReference>
<keyword evidence="1" id="KW-0328">Glycosyltransferase</keyword>